<reference evidence="2" key="2">
    <citation type="submission" date="2023-06" db="EMBL/GenBank/DDBJ databases">
        <authorList>
            <person name="Ma L."/>
            <person name="Liu K.-W."/>
            <person name="Li Z."/>
            <person name="Hsiao Y.-Y."/>
            <person name="Qi Y."/>
            <person name="Fu T."/>
            <person name="Tang G."/>
            <person name="Zhang D."/>
            <person name="Sun W.-H."/>
            <person name="Liu D.-K."/>
            <person name="Li Y."/>
            <person name="Chen G.-Z."/>
            <person name="Liu X.-D."/>
            <person name="Liao X.-Y."/>
            <person name="Jiang Y.-T."/>
            <person name="Yu X."/>
            <person name="Hao Y."/>
            <person name="Huang J."/>
            <person name="Zhao X.-W."/>
            <person name="Ke S."/>
            <person name="Chen Y.-Y."/>
            <person name="Wu W.-L."/>
            <person name="Hsu J.-L."/>
            <person name="Lin Y.-F."/>
            <person name="Huang M.-D."/>
            <person name="Li C.-Y."/>
            <person name="Huang L."/>
            <person name="Wang Z.-W."/>
            <person name="Zhao X."/>
            <person name="Zhong W.-Y."/>
            <person name="Peng D.-H."/>
            <person name="Ahmad S."/>
            <person name="Lan S."/>
            <person name="Zhang J.-S."/>
            <person name="Tsai W.-C."/>
            <person name="Van De Peer Y."/>
            <person name="Liu Z.-J."/>
        </authorList>
    </citation>
    <scope>NUCLEOTIDE SEQUENCE</scope>
    <source>
        <strain evidence="2">CP</strain>
        <tissue evidence="2">Leaves</tissue>
    </source>
</reference>
<keyword evidence="1" id="KW-0175">Coiled coil</keyword>
<evidence type="ECO:0000313" key="3">
    <source>
        <dbReference type="Proteomes" id="UP001180020"/>
    </source>
</evidence>
<keyword evidence="3" id="KW-1185">Reference proteome</keyword>
<proteinExistence type="predicted"/>
<feature type="coiled-coil region" evidence="1">
    <location>
        <begin position="78"/>
        <end position="105"/>
    </location>
</feature>
<organism evidence="2 3">
    <name type="scientific">Acorus calamus</name>
    <name type="common">Sweet flag</name>
    <dbReference type="NCBI Taxonomy" id="4465"/>
    <lineage>
        <taxon>Eukaryota</taxon>
        <taxon>Viridiplantae</taxon>
        <taxon>Streptophyta</taxon>
        <taxon>Embryophyta</taxon>
        <taxon>Tracheophyta</taxon>
        <taxon>Spermatophyta</taxon>
        <taxon>Magnoliopsida</taxon>
        <taxon>Liliopsida</taxon>
        <taxon>Acoraceae</taxon>
        <taxon>Acorus</taxon>
    </lineage>
</organism>
<evidence type="ECO:0000256" key="1">
    <source>
        <dbReference type="SAM" id="Coils"/>
    </source>
</evidence>
<reference evidence="2" key="1">
    <citation type="journal article" date="2023" name="Nat. Commun.">
        <title>Diploid and tetraploid genomes of Acorus and the evolution of monocots.</title>
        <authorList>
            <person name="Ma L."/>
            <person name="Liu K.W."/>
            <person name="Li Z."/>
            <person name="Hsiao Y.Y."/>
            <person name="Qi Y."/>
            <person name="Fu T."/>
            <person name="Tang G.D."/>
            <person name="Zhang D."/>
            <person name="Sun W.H."/>
            <person name="Liu D.K."/>
            <person name="Li Y."/>
            <person name="Chen G.Z."/>
            <person name="Liu X.D."/>
            <person name="Liao X.Y."/>
            <person name="Jiang Y.T."/>
            <person name="Yu X."/>
            <person name="Hao Y."/>
            <person name="Huang J."/>
            <person name="Zhao X.W."/>
            <person name="Ke S."/>
            <person name="Chen Y.Y."/>
            <person name="Wu W.L."/>
            <person name="Hsu J.L."/>
            <person name="Lin Y.F."/>
            <person name="Huang M.D."/>
            <person name="Li C.Y."/>
            <person name="Huang L."/>
            <person name="Wang Z.W."/>
            <person name="Zhao X."/>
            <person name="Zhong W.Y."/>
            <person name="Peng D.H."/>
            <person name="Ahmad S."/>
            <person name="Lan S."/>
            <person name="Zhang J.S."/>
            <person name="Tsai W.C."/>
            <person name="Van de Peer Y."/>
            <person name="Liu Z.J."/>
        </authorList>
    </citation>
    <scope>NUCLEOTIDE SEQUENCE</scope>
    <source>
        <strain evidence="2">CP</strain>
    </source>
</reference>
<dbReference type="InterPro" id="IPR004158">
    <property type="entry name" value="DUF247_pln"/>
</dbReference>
<accession>A0AAV9F4T5</accession>
<evidence type="ECO:0000313" key="2">
    <source>
        <dbReference type="EMBL" id="KAK1319567.1"/>
    </source>
</evidence>
<dbReference type="PANTHER" id="PTHR31170:SF25">
    <property type="entry name" value="BNAA09G04570D PROTEIN"/>
    <property type="match status" value="1"/>
</dbReference>
<dbReference type="EMBL" id="JAUJYO010000004">
    <property type="protein sequence ID" value="KAK1319567.1"/>
    <property type="molecule type" value="Genomic_DNA"/>
</dbReference>
<dbReference type="Pfam" id="PF03140">
    <property type="entry name" value="DUF247"/>
    <property type="match status" value="1"/>
</dbReference>
<protein>
    <submittedName>
        <fullName evidence="2">UPF0481 protein</fullName>
    </submittedName>
</protein>
<name>A0AAV9F4T5_ACOCL</name>
<dbReference type="Proteomes" id="UP001180020">
    <property type="component" value="Unassembled WGS sequence"/>
</dbReference>
<dbReference type="PANTHER" id="PTHR31170">
    <property type="entry name" value="BNAC04G53230D PROTEIN"/>
    <property type="match status" value="1"/>
</dbReference>
<dbReference type="AlphaFoldDB" id="A0AAV9F4T5"/>
<sequence length="423" mass="49250">MRRRMEDAHCNHWRQGPCSIFEVPRNLRWCNFKFCDQNLVHKSPYDPRFVSIGPYHRGKTHLQKMEENKWRILHFLLNNNEESSLQSSRKEMEKLEIRARSCYSEFIKMSSTDFIEMMLLDGCFIVFFLAFKIDDLYFKAEGSVNDDGPIKPTQFVWDEVKKDFYLLENQIPFFVVKVLFKLFIATPDRSPEKLAIELMNSYYPGERTTPIVPDGEEVRHLLHLFHLTIILPVNKPIPTKAFELKKKKKEKVNNVLGKAIHLLPLFSREAKSATSRTSAPMWIPTTTELEDAGVKFQVKKNATSFLDVTFHDGLMEIPTLELYDSSESILRNLIAFEQCYPNTGCHVTSYTHFMDFLVNSPHDISILQQKEIILNWLSGEEEAAHLFNQLNIDVICDFTENYLSGLNIHLVLDLISTCRISIK</sequence>
<gene>
    <name evidence="2" type="ORF">QJS10_CPB04g00515</name>
</gene>
<comment type="caution">
    <text evidence="2">The sequence shown here is derived from an EMBL/GenBank/DDBJ whole genome shotgun (WGS) entry which is preliminary data.</text>
</comment>